<dbReference type="AlphaFoldDB" id="A0ABD3I2S0"/>
<feature type="region of interest" description="Disordered" evidence="1">
    <location>
        <begin position="97"/>
        <end position="125"/>
    </location>
</feature>
<proteinExistence type="predicted"/>
<evidence type="ECO:0000256" key="1">
    <source>
        <dbReference type="SAM" id="MobiDB-lite"/>
    </source>
</evidence>
<gene>
    <name evidence="2" type="ORF">R1sor_010821</name>
</gene>
<name>A0ABD3I2S0_9MARC</name>
<evidence type="ECO:0000313" key="3">
    <source>
        <dbReference type="Proteomes" id="UP001633002"/>
    </source>
</evidence>
<dbReference type="EMBL" id="JBJQOH010000002">
    <property type="protein sequence ID" value="KAL3696745.1"/>
    <property type="molecule type" value="Genomic_DNA"/>
</dbReference>
<feature type="compositionally biased region" description="Acidic residues" evidence="1">
    <location>
        <begin position="105"/>
        <end position="125"/>
    </location>
</feature>
<evidence type="ECO:0000313" key="2">
    <source>
        <dbReference type="EMBL" id="KAL3696745.1"/>
    </source>
</evidence>
<organism evidence="2 3">
    <name type="scientific">Riccia sorocarpa</name>
    <dbReference type="NCBI Taxonomy" id="122646"/>
    <lineage>
        <taxon>Eukaryota</taxon>
        <taxon>Viridiplantae</taxon>
        <taxon>Streptophyta</taxon>
        <taxon>Embryophyta</taxon>
        <taxon>Marchantiophyta</taxon>
        <taxon>Marchantiopsida</taxon>
        <taxon>Marchantiidae</taxon>
        <taxon>Marchantiales</taxon>
        <taxon>Ricciaceae</taxon>
        <taxon>Riccia</taxon>
    </lineage>
</organism>
<feature type="region of interest" description="Disordered" evidence="1">
    <location>
        <begin position="1"/>
        <end position="66"/>
    </location>
</feature>
<reference evidence="2 3" key="1">
    <citation type="submission" date="2024-09" db="EMBL/GenBank/DDBJ databases">
        <title>Chromosome-scale assembly of Riccia sorocarpa.</title>
        <authorList>
            <person name="Paukszto L."/>
        </authorList>
    </citation>
    <scope>NUCLEOTIDE SEQUENCE [LARGE SCALE GENOMIC DNA]</scope>
    <source>
        <strain evidence="2">LP-2024</strain>
        <tissue evidence="2">Aerial parts of the thallus</tissue>
    </source>
</reference>
<feature type="compositionally biased region" description="Basic and acidic residues" evidence="1">
    <location>
        <begin position="52"/>
        <end position="64"/>
    </location>
</feature>
<feature type="compositionally biased region" description="Polar residues" evidence="1">
    <location>
        <begin position="11"/>
        <end position="21"/>
    </location>
</feature>
<keyword evidence="3" id="KW-1185">Reference proteome</keyword>
<dbReference type="Proteomes" id="UP001633002">
    <property type="component" value="Unassembled WGS sequence"/>
</dbReference>
<protein>
    <submittedName>
        <fullName evidence="2">Uncharacterized protein</fullName>
    </submittedName>
</protein>
<sequence length="125" mass="14134">MVYTLPWDQRFNPNEMQTRQTGHIAANCPNQKDKERGNEIKPGPEAGGPGVETRKAPADKKSTEAKGAFQIVKRKGGKSFKDPKFRSPQFVDNRFGVLRSKDSGGDDEEEWMNYEELDDEDEEDG</sequence>
<comment type="caution">
    <text evidence="2">The sequence shown here is derived from an EMBL/GenBank/DDBJ whole genome shotgun (WGS) entry which is preliminary data.</text>
</comment>
<accession>A0ABD3I2S0</accession>